<organism evidence="1 2">
    <name type="scientific">Setaria italica</name>
    <name type="common">Foxtail millet</name>
    <name type="synonym">Panicum italicum</name>
    <dbReference type="NCBI Taxonomy" id="4555"/>
    <lineage>
        <taxon>Eukaryota</taxon>
        <taxon>Viridiplantae</taxon>
        <taxon>Streptophyta</taxon>
        <taxon>Embryophyta</taxon>
        <taxon>Tracheophyta</taxon>
        <taxon>Spermatophyta</taxon>
        <taxon>Magnoliopsida</taxon>
        <taxon>Liliopsida</taxon>
        <taxon>Poales</taxon>
        <taxon>Poaceae</taxon>
        <taxon>PACMAD clade</taxon>
        <taxon>Panicoideae</taxon>
        <taxon>Panicodae</taxon>
        <taxon>Paniceae</taxon>
        <taxon>Cenchrinae</taxon>
        <taxon>Setaria</taxon>
    </lineage>
</organism>
<dbReference type="Gramene" id="KQK88043">
    <property type="protein sequence ID" value="KQK88043"/>
    <property type="gene ID" value="SETIT_039786mg"/>
</dbReference>
<dbReference type="Proteomes" id="UP000004995">
    <property type="component" value="Unassembled WGS sequence"/>
</dbReference>
<accession>K4ALK5</accession>
<name>K4ALK5_SETIT</name>
<dbReference type="EMBL" id="AGNK02005479">
    <property type="status" value="NOT_ANNOTATED_CDS"/>
    <property type="molecule type" value="Genomic_DNA"/>
</dbReference>
<reference evidence="2" key="1">
    <citation type="journal article" date="2012" name="Nat. Biotechnol.">
        <title>Reference genome sequence of the model plant Setaria.</title>
        <authorList>
            <person name="Bennetzen J.L."/>
            <person name="Schmutz J."/>
            <person name="Wang H."/>
            <person name="Percifield R."/>
            <person name="Hawkins J."/>
            <person name="Pontaroli A.C."/>
            <person name="Estep M."/>
            <person name="Feng L."/>
            <person name="Vaughn J.N."/>
            <person name="Grimwood J."/>
            <person name="Jenkins J."/>
            <person name="Barry K."/>
            <person name="Lindquist E."/>
            <person name="Hellsten U."/>
            <person name="Deshpande S."/>
            <person name="Wang X."/>
            <person name="Wu X."/>
            <person name="Mitros T."/>
            <person name="Triplett J."/>
            <person name="Yang X."/>
            <person name="Ye C.Y."/>
            <person name="Mauro-Herrera M."/>
            <person name="Wang L."/>
            <person name="Li P."/>
            <person name="Sharma M."/>
            <person name="Sharma R."/>
            <person name="Ronald P.C."/>
            <person name="Panaud O."/>
            <person name="Kellogg E.A."/>
            <person name="Brutnell T.P."/>
            <person name="Doust A.N."/>
            <person name="Tuskan G.A."/>
            <person name="Rokhsar D."/>
            <person name="Devos K.M."/>
        </authorList>
    </citation>
    <scope>NUCLEOTIDE SEQUENCE [LARGE SCALE GENOMIC DNA]</scope>
    <source>
        <strain evidence="2">cv. Yugu1</strain>
    </source>
</reference>
<proteinExistence type="predicted"/>
<dbReference type="AlphaFoldDB" id="K4ALK5"/>
<sequence length="70" mass="7331">MRARDAAAPARQPKPHVGLLLPLPLPPATRMGGVDVAATATRAGGRAVQELGVWPLPDWGHKVGVVPRPQ</sequence>
<dbReference type="HOGENOM" id="CLU_2762656_0_0_1"/>
<reference evidence="1" key="2">
    <citation type="submission" date="2018-08" db="UniProtKB">
        <authorList>
            <consortium name="EnsemblPlants"/>
        </authorList>
    </citation>
    <scope>IDENTIFICATION</scope>
    <source>
        <strain evidence="1">Yugu1</strain>
    </source>
</reference>
<dbReference type="InParanoid" id="K4ALK5"/>
<keyword evidence="2" id="KW-1185">Reference proteome</keyword>
<evidence type="ECO:0000313" key="1">
    <source>
        <dbReference type="EnsemblPlants" id="KQK88043"/>
    </source>
</evidence>
<evidence type="ECO:0000313" key="2">
    <source>
        <dbReference type="Proteomes" id="UP000004995"/>
    </source>
</evidence>
<dbReference type="EnsemblPlants" id="KQK88043">
    <property type="protein sequence ID" value="KQK88043"/>
    <property type="gene ID" value="SETIT_039786mg"/>
</dbReference>
<protein>
    <submittedName>
        <fullName evidence="1">Uncharacterized protein</fullName>
    </submittedName>
</protein>